<feature type="compositionally biased region" description="Low complexity" evidence="2">
    <location>
        <begin position="423"/>
        <end position="432"/>
    </location>
</feature>
<sequence>MQSRTAEQIDGWPSRPFSGGYGGLHDLAAAEYSGAVSANGAWLFMLNGHAIGVVDGSLDAFDGASGTAYTAPDDSLPLLFAMLEHGGEKRGQYYTERTALSDVDGTLAQGSFTGYVELSENVLSGDYYVVYYGGNAMHCAFVGQAERLLTGDEAANRANDEVGLYDVVAVDISILSIPEPSGGSEAVGVASAASNGTTGDSTAEADPSDGAGGPPIDEPTADESSTSESPDAAGASNDLDLESTLTGGASADQTDSAPEETVPMDDAASPERPESAPDPEESAADPDDLRSPTGDSTDEAVAASLDDIDLDEGPADTDEFDATESDDAPERADEFDDSATPNTDEPEDGVAPPTDPTPPAESTDTRAAISEADESTPTVPPSDVADGTDAADAADTVDAADAAHAADTTEMADTTDEADTVGAAAPEEPAFADPDEETTAGVEAGSADAVDDRPEDVETVEDSESTEFDDLFTKYEDGSDGDFASAAATATAGESTVEGGDADERLAELRSEKQRLAEERDELAGERDRLAARVSELEAEVAASTPPDHFEQVSAQTALEATDLFVRYVSKSAETLDAAHEGAQNQEAVRKNLDLEHHTRFDAERTAVGDQEYGEFLPSTMEYELVTWLVADLLYEIRDTGHTEGLRPLYDALPQIDRADLHGAVDVGDDTVSFDVVCRDRLGNPLLCVDVHESRDPATDAEMDAVLEKSGRLGEVHDEFAGAFLVTSSFFEPSALELATERTASGGLFGGSKRESFVKLSRKRGYHLCLVEARDRRFHLTLPEL</sequence>
<evidence type="ECO:0000256" key="1">
    <source>
        <dbReference type="SAM" id="Coils"/>
    </source>
</evidence>
<accession>A0ABD5RH95</accession>
<organism evidence="4 5">
    <name type="scientific">Halomarina salina</name>
    <dbReference type="NCBI Taxonomy" id="1872699"/>
    <lineage>
        <taxon>Archaea</taxon>
        <taxon>Methanobacteriati</taxon>
        <taxon>Methanobacteriota</taxon>
        <taxon>Stenosarchaea group</taxon>
        <taxon>Halobacteria</taxon>
        <taxon>Halobacteriales</taxon>
        <taxon>Natronomonadaceae</taxon>
        <taxon>Halomarina</taxon>
    </lineage>
</organism>
<evidence type="ECO:0000259" key="3">
    <source>
        <dbReference type="Pfam" id="PF24371"/>
    </source>
</evidence>
<gene>
    <name evidence="4" type="ORF">ACFPYI_01105</name>
</gene>
<feature type="region of interest" description="Disordered" evidence="2">
    <location>
        <begin position="179"/>
        <end position="479"/>
    </location>
</feature>
<feature type="compositionally biased region" description="Low complexity" evidence="2">
    <location>
        <begin position="383"/>
        <end position="412"/>
    </location>
</feature>
<feature type="coiled-coil region" evidence="1">
    <location>
        <begin position="499"/>
        <end position="540"/>
    </location>
</feature>
<evidence type="ECO:0000256" key="2">
    <source>
        <dbReference type="SAM" id="MobiDB-lite"/>
    </source>
</evidence>
<protein>
    <recommendedName>
        <fullName evidence="3">DUF7527 domain-containing protein</fullName>
    </recommendedName>
</protein>
<proteinExistence type="predicted"/>
<feature type="compositionally biased region" description="Acidic residues" evidence="2">
    <location>
        <begin position="306"/>
        <end position="337"/>
    </location>
</feature>
<dbReference type="Proteomes" id="UP001596099">
    <property type="component" value="Unassembled WGS sequence"/>
</dbReference>
<feature type="domain" description="DUF7527" evidence="3">
    <location>
        <begin position="554"/>
        <end position="785"/>
    </location>
</feature>
<dbReference type="RefSeq" id="WP_247418307.1">
    <property type="nucleotide sequence ID" value="NZ_JALLGW010000001.1"/>
</dbReference>
<feature type="compositionally biased region" description="Acidic residues" evidence="2">
    <location>
        <begin position="453"/>
        <end position="470"/>
    </location>
</feature>
<name>A0ABD5RH95_9EURY</name>
<evidence type="ECO:0000313" key="5">
    <source>
        <dbReference type="Proteomes" id="UP001596099"/>
    </source>
</evidence>
<feature type="compositionally biased region" description="Polar residues" evidence="2">
    <location>
        <begin position="243"/>
        <end position="256"/>
    </location>
</feature>
<keyword evidence="5" id="KW-1185">Reference proteome</keyword>
<keyword evidence="1" id="KW-0175">Coiled coil</keyword>
<dbReference type="AlphaFoldDB" id="A0ABD5RH95"/>
<feature type="compositionally biased region" description="Acidic residues" evidence="2">
    <location>
        <begin position="277"/>
        <end position="286"/>
    </location>
</feature>
<comment type="caution">
    <text evidence="4">The sequence shown here is derived from an EMBL/GenBank/DDBJ whole genome shotgun (WGS) entry which is preliminary data.</text>
</comment>
<evidence type="ECO:0000313" key="4">
    <source>
        <dbReference type="EMBL" id="MFC5969918.1"/>
    </source>
</evidence>
<dbReference type="Pfam" id="PF24371">
    <property type="entry name" value="DUF7527"/>
    <property type="match status" value="1"/>
</dbReference>
<dbReference type="InterPro" id="IPR055949">
    <property type="entry name" value="DUF7527"/>
</dbReference>
<dbReference type="EMBL" id="JBHSQH010000001">
    <property type="protein sequence ID" value="MFC5969918.1"/>
    <property type="molecule type" value="Genomic_DNA"/>
</dbReference>
<reference evidence="4 5" key="1">
    <citation type="journal article" date="2019" name="Int. J. Syst. Evol. Microbiol.">
        <title>The Global Catalogue of Microorganisms (GCM) 10K type strain sequencing project: providing services to taxonomists for standard genome sequencing and annotation.</title>
        <authorList>
            <consortium name="The Broad Institute Genomics Platform"/>
            <consortium name="The Broad Institute Genome Sequencing Center for Infectious Disease"/>
            <person name="Wu L."/>
            <person name="Ma J."/>
        </authorList>
    </citation>
    <scope>NUCLEOTIDE SEQUENCE [LARGE SCALE GENOMIC DNA]</scope>
    <source>
        <strain evidence="4 5">CGMCC 1.12543</strain>
    </source>
</reference>
<feature type="compositionally biased region" description="Low complexity" evidence="2">
    <location>
        <begin position="181"/>
        <end position="196"/>
    </location>
</feature>